<evidence type="ECO:0000256" key="3">
    <source>
        <dbReference type="ARBA" id="ARBA00022553"/>
    </source>
</evidence>
<dbReference type="SUPFAM" id="SSF47226">
    <property type="entry name" value="Histidine-containing phosphotransfer domain, HPT domain"/>
    <property type="match status" value="5"/>
</dbReference>
<accession>A0ABQ5YFF6</accession>
<dbReference type="InterPro" id="IPR036641">
    <property type="entry name" value="HPT_dom_sf"/>
</dbReference>
<evidence type="ECO:0000256" key="6">
    <source>
        <dbReference type="ARBA" id="ARBA00023012"/>
    </source>
</evidence>
<dbReference type="PROSITE" id="PS50109">
    <property type="entry name" value="HIS_KIN"/>
    <property type="match status" value="1"/>
</dbReference>
<evidence type="ECO:0000256" key="4">
    <source>
        <dbReference type="ARBA" id="ARBA00022679"/>
    </source>
</evidence>
<dbReference type="PRINTS" id="PR00344">
    <property type="entry name" value="BCTRLSENSOR"/>
</dbReference>
<dbReference type="SMART" id="SM00448">
    <property type="entry name" value="REC"/>
    <property type="match status" value="1"/>
</dbReference>
<dbReference type="RefSeq" id="WP_284195752.1">
    <property type="nucleotide sequence ID" value="NZ_BSOG01000001.1"/>
</dbReference>
<dbReference type="PROSITE" id="PS50894">
    <property type="entry name" value="HPT"/>
    <property type="match status" value="4"/>
</dbReference>
<evidence type="ECO:0000256" key="8">
    <source>
        <dbReference type="PROSITE-ProRule" id="PRU00169"/>
    </source>
</evidence>
<feature type="domain" description="CheW-like" evidence="12">
    <location>
        <begin position="1806"/>
        <end position="1941"/>
    </location>
</feature>
<feature type="modified residue" description="Phosphohistidine" evidence="7">
    <location>
        <position position="50"/>
    </location>
</feature>
<dbReference type="Gene3D" id="1.20.120.160">
    <property type="entry name" value="HPT domain"/>
    <property type="match status" value="4"/>
</dbReference>
<dbReference type="InterPro" id="IPR003594">
    <property type="entry name" value="HATPase_dom"/>
</dbReference>
<dbReference type="Pfam" id="PF01627">
    <property type="entry name" value="Hpt"/>
    <property type="match status" value="3"/>
</dbReference>
<comment type="caution">
    <text evidence="14">The sequence shown here is derived from an EMBL/GenBank/DDBJ whole genome shotgun (WGS) entry which is preliminary data.</text>
</comment>
<keyword evidence="15" id="KW-1185">Reference proteome</keyword>
<dbReference type="EMBL" id="BSOG01000001">
    <property type="protein sequence ID" value="GLR12634.1"/>
    <property type="molecule type" value="Genomic_DNA"/>
</dbReference>
<evidence type="ECO:0000259" key="13">
    <source>
        <dbReference type="PROSITE" id="PS50894"/>
    </source>
</evidence>
<feature type="domain" description="HPt" evidence="13">
    <location>
        <begin position="611"/>
        <end position="718"/>
    </location>
</feature>
<evidence type="ECO:0000313" key="14">
    <source>
        <dbReference type="EMBL" id="GLR12634.1"/>
    </source>
</evidence>
<dbReference type="InterPro" id="IPR036890">
    <property type="entry name" value="HATPase_C_sf"/>
</dbReference>
<dbReference type="PROSITE" id="PS50851">
    <property type="entry name" value="CHEW"/>
    <property type="match status" value="1"/>
</dbReference>
<evidence type="ECO:0000313" key="15">
    <source>
        <dbReference type="Proteomes" id="UP001156706"/>
    </source>
</evidence>
<dbReference type="CDD" id="cd17546">
    <property type="entry name" value="REC_hyHK_CKI1_RcsC-like"/>
    <property type="match status" value="1"/>
</dbReference>
<dbReference type="Gene3D" id="3.40.50.2300">
    <property type="match status" value="1"/>
</dbReference>
<dbReference type="SMART" id="SM00260">
    <property type="entry name" value="CheW"/>
    <property type="match status" value="1"/>
</dbReference>
<evidence type="ECO:0000259" key="11">
    <source>
        <dbReference type="PROSITE" id="PS50110"/>
    </source>
</evidence>
<evidence type="ECO:0000256" key="5">
    <source>
        <dbReference type="ARBA" id="ARBA00022777"/>
    </source>
</evidence>
<dbReference type="PANTHER" id="PTHR43395:SF8">
    <property type="entry name" value="HISTIDINE KINASE"/>
    <property type="match status" value="1"/>
</dbReference>
<keyword evidence="6" id="KW-0902">Two-component regulatory system</keyword>
<dbReference type="InterPro" id="IPR004105">
    <property type="entry name" value="CheA-like_dim"/>
</dbReference>
<dbReference type="InterPro" id="IPR036061">
    <property type="entry name" value="CheW-like_dom_sf"/>
</dbReference>
<feature type="domain" description="HPt" evidence="13">
    <location>
        <begin position="11"/>
        <end position="105"/>
    </location>
</feature>
<evidence type="ECO:0000259" key="12">
    <source>
        <dbReference type="PROSITE" id="PS50851"/>
    </source>
</evidence>
<dbReference type="SMART" id="SM01231">
    <property type="entry name" value="H-kinase_dim"/>
    <property type="match status" value="1"/>
</dbReference>
<keyword evidence="3 8" id="KW-0597">Phosphoprotein</keyword>
<comment type="catalytic activity">
    <reaction evidence="1">
        <text>ATP + protein L-histidine = ADP + protein N-phospho-L-histidine.</text>
        <dbReference type="EC" id="2.7.13.3"/>
    </reaction>
</comment>
<organism evidence="14 15">
    <name type="scientific">Chitinimonas prasina</name>
    <dbReference type="NCBI Taxonomy" id="1434937"/>
    <lineage>
        <taxon>Bacteria</taxon>
        <taxon>Pseudomonadati</taxon>
        <taxon>Pseudomonadota</taxon>
        <taxon>Betaproteobacteria</taxon>
        <taxon>Neisseriales</taxon>
        <taxon>Chitinibacteraceae</taxon>
        <taxon>Chitinimonas</taxon>
    </lineage>
</organism>
<keyword evidence="4" id="KW-0808">Transferase</keyword>
<feature type="modified residue" description="Phosphohistidine" evidence="7">
    <location>
        <position position="917"/>
    </location>
</feature>
<evidence type="ECO:0000259" key="10">
    <source>
        <dbReference type="PROSITE" id="PS50109"/>
    </source>
</evidence>
<dbReference type="Pfam" id="PF26379">
    <property type="entry name" value="FimL_2nd"/>
    <property type="match status" value="1"/>
</dbReference>
<dbReference type="Gene3D" id="2.30.30.40">
    <property type="entry name" value="SH3 Domains"/>
    <property type="match status" value="1"/>
</dbReference>
<keyword evidence="9" id="KW-0175">Coiled coil</keyword>
<feature type="modified residue" description="Phosphohistidine" evidence="7">
    <location>
        <position position="658"/>
    </location>
</feature>
<protein>
    <recommendedName>
        <fullName evidence="2">histidine kinase</fullName>
        <ecNumber evidence="2">2.7.13.3</ecNumber>
    </recommendedName>
</protein>
<dbReference type="SMART" id="SM00073">
    <property type="entry name" value="HPT"/>
    <property type="match status" value="3"/>
</dbReference>
<dbReference type="PROSITE" id="PS50110">
    <property type="entry name" value="RESPONSE_REGULATORY"/>
    <property type="match status" value="1"/>
</dbReference>
<sequence>MSAHTEFDLGSLIWVKGEIDQALEKARQSLAKYANQADAAELKFAQTHLHQVRGAVEMVGLSGASRFAEELEVAVGAVERGEADGSMLKLVSDAAQSLTQYLEALVNGSPDLALKLLPSYRRVRELRGEKYSSGADLFFPPLSATLPANLAAHKLDEAILPTYLKNARSRFEAGLLKWLKGDKHEGGQWMVQALFGVARTQSSNLQRGFWWTAAAMAEGSVDNRAKLDIDQKQLFARLNQQLKRLSESGGKVAERLFRDVLYAVATMETQSVQCAAVRRAFGLNALLPAGALEDDAHQLAAMQVARELKELINQTKDNWARVGGGSSDRLPTFRQQLAEVSKRAISLSIPAFDTLAATLQEVVAGMTAAPNESQALEVATALLLLENALVVFPERSSDFPAQATAMQARLKDGAANAPEVTLLDEVSRRAQERLLMAQVAQEIQTNLGQIEQTLDDFFRDPDTRGELLSTDAPIRQIRGALTILDERDAQVILDACADIVKRCQAEDYTAPAEELEFLAEAFSSLGFYIDALRREEADRGKLIAPWLHQIRGEAPDEIVPTEAEQIAAEFASEPEVELELPMAASLPEAESTPATEPAQAAAPVVSTAVSEAAVDAELLEVYLEEAVEVLDNVNSHLAIIRDQPTNKEALTVIRRGFHTLKGSGRMVGLNQLGEVAWSVEQVMNKWLQDEKRASASLLQLVEQATAGFSIWVDQLKESGTAQVEATAIFTLAEQLKNGQEPEHAAPAAEAPQPVALEAEAEPALDLGFVAEPAAETPIELALPELTSEAPALLELDAAPTTEPAIELSAAPTDEFALDFELDAPPAAAEAEAAEAAVLDFDLGEPEAAPLLPGSIELAHPEEEVEAPELVIGDITISKALFGIFLDEAYRHFATLNDAFIDFSTRGEVRPEFVHAAHTLCGIANTTGFTSLGELGYAIEQALLAYQKAGAEPAQGDYDTLSMAIDKVGVMLGQVGRYETPQDEPQTVAMLTALTNRLKDEAEPLLTLDSKPAPAEFDLTLDLPAPAETVAEAPALEGLTLDLDAPQPTDEVVLEAPAETAEPLDLLLEPEEIHLDLGDLSAPEISAATEAALLEETIEVAAASDADVLDLDISLDEADTPADGLSATADSSDVLDLSLDELALPDVSIDAPVAADEAEVEADLVDLEAELTADEDTPVALVVEELPGAELLSELSLDLTESTPELLAVADEPAELVAPAAELPAEDIDSPLVLDEIAEDVQAIPAAEAMLEAIPLAAVDEAIVLEVAEAEAATPAVEEFVIPTAIFEPLEEETTLATAPTPAEQDGVGSVMHLATPDRLGDIHVKDELDEQLLPIFLEEMQELLPQLSADLRALRGEPNNTETHDSLKRVLHTLKGSARMAGAMRMGEATHNMETRLLNAGEHLSIALLDELDLDFDAITELQDRLINGEPEAAAEAEEQADIAAMVAASAASEASRIATAQPGQAARTAPALGLVDPDAGKSSIRVRSDLVDRLVNQAGEVSISRTRIESEMLALKRSLLDLTDNVARLRGQLREIEIQAESQMQSRMAHATDLPDFDPLEFDRFSRLQELTRFMAESVNDVATVQHNLLKNLDESSAALTQQARMTRDLQQELMRVRMVPFSSVSERLYRLVRQTGKETSKKVNLELRGGRAEIDRGVLEKMVSPFEHMLRNAIDHGLETPDQRLAKGKNEFGEIVVEARQEGNELVLVLRDDGAGLDIERIRQKGVEKGLIEAGGEYTDAHIMGLIFEAGFSTASAVTQLSGRGIGMDVVKSEIEDLGGRVEVTSEAGRGTTFTIHLPLTLAVTQAVLVKVAGKLYAIPSVMVEQVQELKVDPLNQLYQRHQAEWQGNVYPFHYLPRLLGDYDSQPEQKRYNTIMLLRSGISRIAVHVDELVKNQEVVVKNIGPQLVRVAGIAGATVLGNGEIVLIINPLALLQRRAEAPVADFDAAMAASAPAPEEILQIAPLVMVVDDSLTVRKITGRLLAREGYQVETAKDGVDALQKLQDIRPAVMLLDVEMPRMDGFELTRNLRLNADTRDIPIIMITSRTADKHKNYAFELGVNAFLGKPYQEDELLEHIRRLIGEEQPTA</sequence>
<dbReference type="SMART" id="SM00387">
    <property type="entry name" value="HATPase_c"/>
    <property type="match status" value="1"/>
</dbReference>
<evidence type="ECO:0000256" key="1">
    <source>
        <dbReference type="ARBA" id="ARBA00000085"/>
    </source>
</evidence>
<dbReference type="PANTHER" id="PTHR43395">
    <property type="entry name" value="SENSOR HISTIDINE KINASE CHEA"/>
    <property type="match status" value="1"/>
</dbReference>
<dbReference type="InterPro" id="IPR058661">
    <property type="entry name" value="FimL_2nd"/>
</dbReference>
<feature type="domain" description="HPt" evidence="13">
    <location>
        <begin position="1325"/>
        <end position="1426"/>
    </location>
</feature>
<dbReference type="Pfam" id="PF01584">
    <property type="entry name" value="CheW"/>
    <property type="match status" value="1"/>
</dbReference>
<dbReference type="SUPFAM" id="SSF55874">
    <property type="entry name" value="ATPase domain of HSP90 chaperone/DNA topoisomerase II/histidine kinase"/>
    <property type="match status" value="1"/>
</dbReference>
<dbReference type="EC" id="2.7.13.3" evidence="2"/>
<reference evidence="15" key="1">
    <citation type="journal article" date="2019" name="Int. J. Syst. Evol. Microbiol.">
        <title>The Global Catalogue of Microorganisms (GCM) 10K type strain sequencing project: providing services to taxonomists for standard genome sequencing and annotation.</title>
        <authorList>
            <consortium name="The Broad Institute Genomics Platform"/>
            <consortium name="The Broad Institute Genome Sequencing Center for Infectious Disease"/>
            <person name="Wu L."/>
            <person name="Ma J."/>
        </authorList>
    </citation>
    <scope>NUCLEOTIDE SEQUENCE [LARGE SCALE GENOMIC DNA]</scope>
    <source>
        <strain evidence="15">NBRC 110044</strain>
    </source>
</reference>
<feature type="coiled-coil region" evidence="9">
    <location>
        <begin position="1520"/>
        <end position="1547"/>
    </location>
</feature>
<dbReference type="Proteomes" id="UP001156706">
    <property type="component" value="Unassembled WGS sequence"/>
</dbReference>
<gene>
    <name evidence="14" type="ORF">GCM10007907_14240</name>
</gene>
<dbReference type="InterPro" id="IPR004358">
    <property type="entry name" value="Sig_transdc_His_kin-like_C"/>
</dbReference>
<evidence type="ECO:0000256" key="9">
    <source>
        <dbReference type="SAM" id="Coils"/>
    </source>
</evidence>
<feature type="domain" description="Response regulatory" evidence="11">
    <location>
        <begin position="1967"/>
        <end position="2083"/>
    </location>
</feature>
<dbReference type="InterPro" id="IPR001789">
    <property type="entry name" value="Sig_transdc_resp-reg_receiver"/>
</dbReference>
<name>A0ABQ5YFF6_9NEIS</name>
<dbReference type="InterPro" id="IPR051315">
    <property type="entry name" value="Bact_Chemotaxis_CheA"/>
</dbReference>
<evidence type="ECO:0000256" key="2">
    <source>
        <dbReference type="ARBA" id="ARBA00012438"/>
    </source>
</evidence>
<dbReference type="CDD" id="cd00088">
    <property type="entry name" value="HPT"/>
    <property type="match status" value="2"/>
</dbReference>
<dbReference type="InterPro" id="IPR008207">
    <property type="entry name" value="Sig_transdc_His_kin_Hpt_dom"/>
</dbReference>
<dbReference type="Gene3D" id="3.30.565.10">
    <property type="entry name" value="Histidine kinase-like ATPase, C-terminal domain"/>
    <property type="match status" value="1"/>
</dbReference>
<dbReference type="InterPro" id="IPR002545">
    <property type="entry name" value="CheW-lke_dom"/>
</dbReference>
<feature type="modified residue" description="4-aspartylphosphate" evidence="8">
    <location>
        <position position="2016"/>
    </location>
</feature>
<dbReference type="InterPro" id="IPR011006">
    <property type="entry name" value="CheY-like_superfamily"/>
</dbReference>
<dbReference type="InterPro" id="IPR005467">
    <property type="entry name" value="His_kinase_dom"/>
</dbReference>
<keyword evidence="5" id="KW-0418">Kinase</keyword>
<dbReference type="SUPFAM" id="SSF50341">
    <property type="entry name" value="CheW-like"/>
    <property type="match status" value="1"/>
</dbReference>
<dbReference type="Pfam" id="PF00072">
    <property type="entry name" value="Response_reg"/>
    <property type="match status" value="1"/>
</dbReference>
<feature type="modified residue" description="Phosphohistidine" evidence="7">
    <location>
        <position position="1372"/>
    </location>
</feature>
<dbReference type="SUPFAM" id="SSF52172">
    <property type="entry name" value="CheY-like"/>
    <property type="match status" value="1"/>
</dbReference>
<dbReference type="Pfam" id="PF02518">
    <property type="entry name" value="HATPase_c"/>
    <property type="match status" value="1"/>
</dbReference>
<feature type="domain" description="HPt" evidence="13">
    <location>
        <begin position="873"/>
        <end position="977"/>
    </location>
</feature>
<proteinExistence type="predicted"/>
<evidence type="ECO:0000256" key="7">
    <source>
        <dbReference type="PROSITE-ProRule" id="PRU00110"/>
    </source>
</evidence>
<feature type="domain" description="Histidine kinase" evidence="10">
    <location>
        <begin position="1601"/>
        <end position="1804"/>
    </location>
</feature>